<comment type="caution">
    <text evidence="10">The sequence shown here is derived from an EMBL/GenBank/DDBJ whole genome shotgun (WGS) entry which is preliminary data.</text>
</comment>
<keyword evidence="1" id="KW-0813">Transport</keyword>
<evidence type="ECO:0000256" key="4">
    <source>
        <dbReference type="ARBA" id="ARBA00022643"/>
    </source>
</evidence>
<dbReference type="Pfam" id="PF03116">
    <property type="entry name" value="NQR2_RnfD_RnfE"/>
    <property type="match status" value="1"/>
</dbReference>
<evidence type="ECO:0000256" key="1">
    <source>
        <dbReference type="ARBA" id="ARBA00022448"/>
    </source>
</evidence>
<protein>
    <submittedName>
        <fullName evidence="10">RnfABCDGE type electron transport complex subunit D</fullName>
    </submittedName>
</protein>
<accession>A0A938X5R3</accession>
<evidence type="ECO:0000313" key="10">
    <source>
        <dbReference type="EMBL" id="MBM6920039.1"/>
    </source>
</evidence>
<keyword evidence="3" id="KW-0285">Flavoprotein</keyword>
<evidence type="ECO:0000256" key="7">
    <source>
        <dbReference type="ARBA" id="ARBA00022989"/>
    </source>
</evidence>
<keyword evidence="8 9" id="KW-0472">Membrane</keyword>
<reference evidence="10" key="2">
    <citation type="journal article" date="2021" name="Sci. Rep.">
        <title>The distribution of antibiotic resistance genes in chicken gut microbiota commensals.</title>
        <authorList>
            <person name="Juricova H."/>
            <person name="Matiasovicova J."/>
            <person name="Kubasova T."/>
            <person name="Cejkova D."/>
            <person name="Rychlik I."/>
        </authorList>
    </citation>
    <scope>NUCLEOTIDE SEQUENCE</scope>
    <source>
        <strain evidence="10">An559</strain>
    </source>
</reference>
<feature type="transmembrane region" description="Helical" evidence="9">
    <location>
        <begin position="173"/>
        <end position="193"/>
    </location>
</feature>
<reference evidence="10" key="1">
    <citation type="submission" date="2020-08" db="EMBL/GenBank/DDBJ databases">
        <authorList>
            <person name="Cejkova D."/>
            <person name="Kubasova T."/>
            <person name="Jahodarova E."/>
            <person name="Rychlik I."/>
        </authorList>
    </citation>
    <scope>NUCLEOTIDE SEQUENCE</scope>
    <source>
        <strain evidence="10">An559</strain>
    </source>
</reference>
<dbReference type="GO" id="GO:0005886">
    <property type="term" value="C:plasma membrane"/>
    <property type="evidence" value="ECO:0007669"/>
    <property type="project" value="TreeGrafter"/>
</dbReference>
<evidence type="ECO:0000256" key="8">
    <source>
        <dbReference type="ARBA" id="ARBA00023136"/>
    </source>
</evidence>
<dbReference type="GO" id="GO:0055085">
    <property type="term" value="P:transmembrane transport"/>
    <property type="evidence" value="ECO:0007669"/>
    <property type="project" value="InterPro"/>
</dbReference>
<keyword evidence="6" id="KW-1278">Translocase</keyword>
<evidence type="ECO:0000256" key="6">
    <source>
        <dbReference type="ARBA" id="ARBA00022967"/>
    </source>
</evidence>
<dbReference type="AlphaFoldDB" id="A0A938X5R3"/>
<sequence length="333" mass="36464">MSQTIKTNTQAVIRRREINMLLVLCALCVMPIYLYGIQVLWIIASAVVTAFAAEYVCTLLRGQRRIQKGDFSHLITALITALLMPASAPVWMVVAAVLFGICIAKHPFGGKGMNIFNPAAAGIAFVTICWPQVMNEYPQPLSQTLIFSTTPASTLRVGGTPNIGVFDLLLGNFAGPMGATVMIVLAACLLFLIFRRTVSLRVIVPVIAIVGFCAVFFPRLMTGRMHSLEFEFASGALVFGLTFMASDPCTLPKTGSGKIIYGVLLGIFVVLMRRFGSFDVEFVFALLLANAFSPSCDRYARKLRFAWSRMKRRLRKSHHHAEASAEKAGDAVE</sequence>
<feature type="transmembrane region" description="Helical" evidence="9">
    <location>
        <begin position="230"/>
        <end position="247"/>
    </location>
</feature>
<dbReference type="RefSeq" id="WP_204444455.1">
    <property type="nucleotide sequence ID" value="NZ_JACJKY010000003.1"/>
</dbReference>
<evidence type="ECO:0000256" key="5">
    <source>
        <dbReference type="ARBA" id="ARBA00022692"/>
    </source>
</evidence>
<name>A0A938X5R3_9FIRM</name>
<dbReference type="EMBL" id="JACJKY010000003">
    <property type="protein sequence ID" value="MBM6920039.1"/>
    <property type="molecule type" value="Genomic_DNA"/>
</dbReference>
<feature type="transmembrane region" description="Helical" evidence="9">
    <location>
        <begin position="73"/>
        <end position="103"/>
    </location>
</feature>
<evidence type="ECO:0000313" key="11">
    <source>
        <dbReference type="Proteomes" id="UP000774750"/>
    </source>
</evidence>
<organism evidence="10 11">
    <name type="scientific">Merdimmobilis hominis</name>
    <dbReference type="NCBI Taxonomy" id="2897707"/>
    <lineage>
        <taxon>Bacteria</taxon>
        <taxon>Bacillati</taxon>
        <taxon>Bacillota</taxon>
        <taxon>Clostridia</taxon>
        <taxon>Eubacteriales</taxon>
        <taxon>Oscillospiraceae</taxon>
        <taxon>Merdimmobilis</taxon>
    </lineage>
</organism>
<dbReference type="PANTHER" id="PTHR30578">
    <property type="entry name" value="ELECTRON TRANSPORT COMPLEX PROTEIN RNFD"/>
    <property type="match status" value="1"/>
</dbReference>
<feature type="transmembrane region" description="Helical" evidence="9">
    <location>
        <begin position="115"/>
        <end position="133"/>
    </location>
</feature>
<keyword evidence="4" id="KW-0288">FMN</keyword>
<evidence type="ECO:0000256" key="3">
    <source>
        <dbReference type="ARBA" id="ARBA00022630"/>
    </source>
</evidence>
<evidence type="ECO:0000256" key="9">
    <source>
        <dbReference type="SAM" id="Phobius"/>
    </source>
</evidence>
<feature type="transmembrane region" description="Helical" evidence="9">
    <location>
        <begin position="21"/>
        <end position="53"/>
    </location>
</feature>
<dbReference type="PANTHER" id="PTHR30578:SF0">
    <property type="entry name" value="ION-TRANSLOCATING OXIDOREDUCTASE COMPLEX SUBUNIT D"/>
    <property type="match status" value="1"/>
</dbReference>
<dbReference type="InterPro" id="IPR004338">
    <property type="entry name" value="NqrB/RnfD"/>
</dbReference>
<evidence type="ECO:0000256" key="2">
    <source>
        <dbReference type="ARBA" id="ARBA00022553"/>
    </source>
</evidence>
<keyword evidence="11" id="KW-1185">Reference proteome</keyword>
<keyword evidence="5 9" id="KW-0812">Transmembrane</keyword>
<feature type="transmembrane region" description="Helical" evidence="9">
    <location>
        <begin position="200"/>
        <end position="218"/>
    </location>
</feature>
<keyword evidence="2" id="KW-0597">Phosphoprotein</keyword>
<proteinExistence type="predicted"/>
<dbReference type="Proteomes" id="UP000774750">
    <property type="component" value="Unassembled WGS sequence"/>
</dbReference>
<keyword evidence="7 9" id="KW-1133">Transmembrane helix</keyword>
<gene>
    <name evidence="10" type="ORF">H6A12_02535</name>
</gene>
<feature type="transmembrane region" description="Helical" evidence="9">
    <location>
        <begin position="259"/>
        <end position="276"/>
    </location>
</feature>